<name>A0A9Q1J137_SYNKA</name>
<dbReference type="Proteomes" id="UP001152622">
    <property type="component" value="Chromosome 4"/>
</dbReference>
<evidence type="ECO:0000313" key="1">
    <source>
        <dbReference type="EMBL" id="KAJ8364157.1"/>
    </source>
</evidence>
<sequence length="69" mass="7547">MNLNSFLKFERAQARECLPAAITIATHWEALGFQNSKISSKGLLPVTPWNTKHASGCGLAGRNIFSKES</sequence>
<protein>
    <submittedName>
        <fullName evidence="1">Uncharacterized protein</fullName>
    </submittedName>
</protein>
<evidence type="ECO:0000313" key="2">
    <source>
        <dbReference type="Proteomes" id="UP001152622"/>
    </source>
</evidence>
<proteinExistence type="predicted"/>
<comment type="caution">
    <text evidence="1">The sequence shown here is derived from an EMBL/GenBank/DDBJ whole genome shotgun (WGS) entry which is preliminary data.</text>
</comment>
<accession>A0A9Q1J137</accession>
<keyword evidence="2" id="KW-1185">Reference proteome</keyword>
<reference evidence="1" key="1">
    <citation type="journal article" date="2023" name="Science">
        <title>Genome structures resolve the early diversification of teleost fishes.</title>
        <authorList>
            <person name="Parey E."/>
            <person name="Louis A."/>
            <person name="Montfort J."/>
            <person name="Bouchez O."/>
            <person name="Roques C."/>
            <person name="Iampietro C."/>
            <person name="Lluch J."/>
            <person name="Castinel A."/>
            <person name="Donnadieu C."/>
            <person name="Desvignes T."/>
            <person name="Floi Bucao C."/>
            <person name="Jouanno E."/>
            <person name="Wen M."/>
            <person name="Mejri S."/>
            <person name="Dirks R."/>
            <person name="Jansen H."/>
            <person name="Henkel C."/>
            <person name="Chen W.J."/>
            <person name="Zahm M."/>
            <person name="Cabau C."/>
            <person name="Klopp C."/>
            <person name="Thompson A.W."/>
            <person name="Robinson-Rechavi M."/>
            <person name="Braasch I."/>
            <person name="Lecointre G."/>
            <person name="Bobe J."/>
            <person name="Postlethwait J.H."/>
            <person name="Berthelot C."/>
            <person name="Roest Crollius H."/>
            <person name="Guiguen Y."/>
        </authorList>
    </citation>
    <scope>NUCLEOTIDE SEQUENCE</scope>
    <source>
        <strain evidence="1">WJC10195</strain>
    </source>
</reference>
<gene>
    <name evidence="1" type="ORF">SKAU_G00129880</name>
</gene>
<organism evidence="1 2">
    <name type="scientific">Synaphobranchus kaupii</name>
    <name type="common">Kaup's arrowtooth eel</name>
    <dbReference type="NCBI Taxonomy" id="118154"/>
    <lineage>
        <taxon>Eukaryota</taxon>
        <taxon>Metazoa</taxon>
        <taxon>Chordata</taxon>
        <taxon>Craniata</taxon>
        <taxon>Vertebrata</taxon>
        <taxon>Euteleostomi</taxon>
        <taxon>Actinopterygii</taxon>
        <taxon>Neopterygii</taxon>
        <taxon>Teleostei</taxon>
        <taxon>Anguilliformes</taxon>
        <taxon>Synaphobranchidae</taxon>
        <taxon>Synaphobranchus</taxon>
    </lineage>
</organism>
<dbReference type="EMBL" id="JAINUF010000004">
    <property type="protein sequence ID" value="KAJ8364157.1"/>
    <property type="molecule type" value="Genomic_DNA"/>
</dbReference>
<dbReference type="AlphaFoldDB" id="A0A9Q1J137"/>